<proteinExistence type="predicted"/>
<sequence length="63" mass="6981">MKTKIRLPSLLKSPDAYLKTEESLDWESSEFRDLAHVGVRRDLIDIGCGFCAGRAVEEGCVAP</sequence>
<reference evidence="1" key="2">
    <citation type="journal article" date="2015" name="Data Brief">
        <title>Shoot transcriptome of the giant reed, Arundo donax.</title>
        <authorList>
            <person name="Barrero R.A."/>
            <person name="Guerrero F.D."/>
            <person name="Moolhuijzen P."/>
            <person name="Goolsby J.A."/>
            <person name="Tidwell J."/>
            <person name="Bellgard S.E."/>
            <person name="Bellgard M.I."/>
        </authorList>
    </citation>
    <scope>NUCLEOTIDE SEQUENCE</scope>
    <source>
        <tissue evidence="1">Shoot tissue taken approximately 20 cm above the soil surface</tissue>
    </source>
</reference>
<name>A0A0A9D7N2_ARUDO</name>
<dbReference type="EMBL" id="GBRH01215202">
    <property type="protein sequence ID" value="JAD82693.1"/>
    <property type="molecule type" value="Transcribed_RNA"/>
</dbReference>
<dbReference type="AlphaFoldDB" id="A0A0A9D7N2"/>
<reference evidence="1" key="1">
    <citation type="submission" date="2014-09" db="EMBL/GenBank/DDBJ databases">
        <authorList>
            <person name="Magalhaes I.L.F."/>
            <person name="Oliveira U."/>
            <person name="Santos F.R."/>
            <person name="Vidigal T.H.D.A."/>
            <person name="Brescovit A.D."/>
            <person name="Santos A.J."/>
        </authorList>
    </citation>
    <scope>NUCLEOTIDE SEQUENCE</scope>
    <source>
        <tissue evidence="1">Shoot tissue taken approximately 20 cm above the soil surface</tissue>
    </source>
</reference>
<organism evidence="1">
    <name type="scientific">Arundo donax</name>
    <name type="common">Giant reed</name>
    <name type="synonym">Donax arundinaceus</name>
    <dbReference type="NCBI Taxonomy" id="35708"/>
    <lineage>
        <taxon>Eukaryota</taxon>
        <taxon>Viridiplantae</taxon>
        <taxon>Streptophyta</taxon>
        <taxon>Embryophyta</taxon>
        <taxon>Tracheophyta</taxon>
        <taxon>Spermatophyta</taxon>
        <taxon>Magnoliopsida</taxon>
        <taxon>Liliopsida</taxon>
        <taxon>Poales</taxon>
        <taxon>Poaceae</taxon>
        <taxon>PACMAD clade</taxon>
        <taxon>Arundinoideae</taxon>
        <taxon>Arundineae</taxon>
        <taxon>Arundo</taxon>
    </lineage>
</organism>
<accession>A0A0A9D7N2</accession>
<evidence type="ECO:0000313" key="1">
    <source>
        <dbReference type="EMBL" id="JAD82693.1"/>
    </source>
</evidence>
<protein>
    <submittedName>
        <fullName evidence="1">Uncharacterized protein</fullName>
    </submittedName>
</protein>